<keyword evidence="4" id="KW-1185">Reference proteome</keyword>
<reference evidence="3 4" key="1">
    <citation type="submission" date="2010-05" db="EMBL/GenBank/DDBJ databases">
        <title>The Genome Sequence of Thecamonas trahens ATCC 50062.</title>
        <authorList>
            <consortium name="The Broad Institute Genome Sequencing Platform"/>
            <person name="Russ C."/>
            <person name="Cuomo C."/>
            <person name="Shea T."/>
            <person name="Young S.K."/>
            <person name="Zeng Q."/>
            <person name="Koehrsen M."/>
            <person name="Haas B."/>
            <person name="Borodovsky M."/>
            <person name="Guigo R."/>
            <person name="Alvarado L."/>
            <person name="Berlin A."/>
            <person name="Bochicchio J."/>
            <person name="Borenstein D."/>
            <person name="Chapman S."/>
            <person name="Chen Z."/>
            <person name="Freedman E."/>
            <person name="Gellesch M."/>
            <person name="Goldberg J."/>
            <person name="Griggs A."/>
            <person name="Gujja S."/>
            <person name="Heilman E."/>
            <person name="Heiman D."/>
            <person name="Hepburn T."/>
            <person name="Howarth C."/>
            <person name="Jen D."/>
            <person name="Larson L."/>
            <person name="Mehta T."/>
            <person name="Park D."/>
            <person name="Pearson M."/>
            <person name="Roberts A."/>
            <person name="Saif S."/>
            <person name="Shenoy N."/>
            <person name="Sisk P."/>
            <person name="Stolte C."/>
            <person name="Sykes S."/>
            <person name="Thomson T."/>
            <person name="Walk T."/>
            <person name="White J."/>
            <person name="Yandava C."/>
            <person name="Burger G."/>
            <person name="Gray M.W."/>
            <person name="Holland P.W.H."/>
            <person name="King N."/>
            <person name="Lang F.B.F."/>
            <person name="Roger A.J."/>
            <person name="Ruiz-Trillo I."/>
            <person name="Lander E."/>
            <person name="Nusbaum C."/>
        </authorList>
    </citation>
    <scope>NUCLEOTIDE SEQUENCE [LARGE SCALE GENOMIC DNA]</scope>
    <source>
        <strain evidence="3 4">ATCC 50062</strain>
    </source>
</reference>
<dbReference type="Proteomes" id="UP000054408">
    <property type="component" value="Unassembled WGS sequence"/>
</dbReference>
<accession>A0A0L0D1Y4</accession>
<sequence length="340" mass="36288">MRGARSRKLGDDGAEPGPGVPSDSEIAARGVADDDNVAVGGDELPGSIAGGDAGGGDNNDESGEAKFHYFTYATHRGSDDLFCKALSSAWHARVPLQILGWGTRWTGLADKLKGVQLALEALPPHDIFVFVDAYDVLFVENVDVLQEAYVAAMAQYAREADLGDVVLFAGERGCWPYMDGRPEGKELCEVVYPTSPTPYRYVNSGMWAGTVRSAQRLMALVADVLAAAPDGANDQEIISDLYLARIPGVTDSPIVLDTATWLFMCLHLSQTDLHNDLTNKLTGHKPAILHFNGGSKPSMRSIASALPTPRSEAPEFDLASIAADGGLELTRASLADLCRP</sequence>
<dbReference type="eggNOG" id="ENOG502SB2D">
    <property type="taxonomic scope" value="Eukaryota"/>
</dbReference>
<dbReference type="CDD" id="cd22997">
    <property type="entry name" value="GT_LH"/>
    <property type="match status" value="1"/>
</dbReference>
<dbReference type="InterPro" id="IPR029044">
    <property type="entry name" value="Nucleotide-diphossugar_trans"/>
</dbReference>
<evidence type="ECO:0000259" key="2">
    <source>
        <dbReference type="Pfam" id="PF25342"/>
    </source>
</evidence>
<dbReference type="PANTHER" id="PTHR36587:SF2">
    <property type="entry name" value="EXPRESSION SITE-ASSOCIATED GENE 3 (ESAG3)-LIKE PROTEIN"/>
    <property type="match status" value="1"/>
</dbReference>
<gene>
    <name evidence="3" type="ORF">AMSG_02816</name>
</gene>
<dbReference type="InterPro" id="IPR057589">
    <property type="entry name" value="GT_PLOD"/>
</dbReference>
<feature type="domain" description="PLOD1-3-like GT" evidence="2">
    <location>
        <begin position="66"/>
        <end position="304"/>
    </location>
</feature>
<dbReference type="GeneID" id="25562468"/>
<dbReference type="EMBL" id="GL349442">
    <property type="protein sequence ID" value="KNC46364.1"/>
    <property type="molecule type" value="Genomic_DNA"/>
</dbReference>
<dbReference type="OrthoDB" id="69177at2759"/>
<dbReference type="STRING" id="461836.A0A0L0D1Y4"/>
<organism evidence="3 4">
    <name type="scientific">Thecamonas trahens ATCC 50062</name>
    <dbReference type="NCBI Taxonomy" id="461836"/>
    <lineage>
        <taxon>Eukaryota</taxon>
        <taxon>Apusozoa</taxon>
        <taxon>Apusomonadida</taxon>
        <taxon>Apusomonadidae</taxon>
        <taxon>Thecamonas</taxon>
    </lineage>
</organism>
<dbReference type="AlphaFoldDB" id="A0A0L0D1Y4"/>
<evidence type="ECO:0000313" key="4">
    <source>
        <dbReference type="Proteomes" id="UP000054408"/>
    </source>
</evidence>
<evidence type="ECO:0000256" key="1">
    <source>
        <dbReference type="SAM" id="MobiDB-lite"/>
    </source>
</evidence>
<name>A0A0L0D1Y4_THETB</name>
<evidence type="ECO:0000313" key="3">
    <source>
        <dbReference type="EMBL" id="KNC46364.1"/>
    </source>
</evidence>
<dbReference type="Pfam" id="PF25342">
    <property type="entry name" value="GT_PLOD"/>
    <property type="match status" value="1"/>
</dbReference>
<protein>
    <recommendedName>
        <fullName evidence="2">PLOD1-3-like GT domain-containing protein</fullName>
    </recommendedName>
</protein>
<dbReference type="Gene3D" id="3.90.550.10">
    <property type="entry name" value="Spore Coat Polysaccharide Biosynthesis Protein SpsA, Chain A"/>
    <property type="match status" value="1"/>
</dbReference>
<feature type="compositionally biased region" description="Gly residues" evidence="1">
    <location>
        <begin position="48"/>
        <end position="57"/>
    </location>
</feature>
<dbReference type="RefSeq" id="XP_013760657.1">
    <property type="nucleotide sequence ID" value="XM_013905203.1"/>
</dbReference>
<dbReference type="PANTHER" id="PTHR36587">
    <property type="entry name" value="EXPRESSION SITE-ASSOCIATED GENE 3 (ESAG3)-LIKE PROTEIN"/>
    <property type="match status" value="1"/>
</dbReference>
<feature type="region of interest" description="Disordered" evidence="1">
    <location>
        <begin position="1"/>
        <end position="60"/>
    </location>
</feature>
<proteinExistence type="predicted"/>